<gene>
    <name evidence="2" type="ORF">HX858_02425</name>
</gene>
<reference evidence="2 3" key="1">
    <citation type="journal article" date="2019" name="Environ. Microbiol.">
        <title>Genomics insights into ecotype formation of ammonia-oxidizing archaea in the deep ocean.</title>
        <authorList>
            <person name="Wang Y."/>
            <person name="Huang J.M."/>
            <person name="Cui G.J."/>
            <person name="Nunoura T."/>
            <person name="Takaki Y."/>
            <person name="Li W.L."/>
            <person name="Li J."/>
            <person name="Gao Z.M."/>
            <person name="Takai K."/>
            <person name="Zhang A.Q."/>
            <person name="Stepanauskas R."/>
        </authorList>
    </citation>
    <scope>NUCLEOTIDE SEQUENCE [LARGE SCALE GENOMIC DNA]</scope>
    <source>
        <strain evidence="2 3">L15a</strain>
    </source>
</reference>
<dbReference type="Gene3D" id="1.10.260.80">
    <property type="match status" value="1"/>
</dbReference>
<dbReference type="NCBIfam" id="TIGR01549">
    <property type="entry name" value="HAD-SF-IA-v1"/>
    <property type="match status" value="1"/>
</dbReference>
<dbReference type="GO" id="GO:0008967">
    <property type="term" value="F:phosphoglycolate phosphatase activity"/>
    <property type="evidence" value="ECO:0007669"/>
    <property type="project" value="TreeGrafter"/>
</dbReference>
<keyword evidence="2" id="KW-0378">Hydrolase</keyword>
<dbReference type="SUPFAM" id="SSF56784">
    <property type="entry name" value="HAD-like"/>
    <property type="match status" value="1"/>
</dbReference>
<dbReference type="InterPro" id="IPR023214">
    <property type="entry name" value="HAD_sf"/>
</dbReference>
<dbReference type="PANTHER" id="PTHR43434">
    <property type="entry name" value="PHOSPHOGLYCOLATE PHOSPHATASE"/>
    <property type="match status" value="1"/>
</dbReference>
<comment type="caution">
    <text evidence="2">The sequence shown here is derived from an EMBL/GenBank/DDBJ whole genome shotgun (WGS) entry which is preliminary data.</text>
</comment>
<dbReference type="Gene3D" id="3.40.50.1000">
    <property type="entry name" value="HAD superfamily/HAD-like"/>
    <property type="match status" value="1"/>
</dbReference>
<dbReference type="PRINTS" id="PR00413">
    <property type="entry name" value="HADHALOGNASE"/>
</dbReference>
<dbReference type="GO" id="GO:0006281">
    <property type="term" value="P:DNA repair"/>
    <property type="evidence" value="ECO:0007669"/>
    <property type="project" value="TreeGrafter"/>
</dbReference>
<dbReference type="AlphaFoldDB" id="A0A7K4MSZ9"/>
<dbReference type="InterPro" id="IPR006439">
    <property type="entry name" value="HAD-SF_hydro_IA"/>
</dbReference>
<protein>
    <submittedName>
        <fullName evidence="2">HAD family hydrolase</fullName>
    </submittedName>
</protein>
<name>A0A7K4MSZ9_9ARCH</name>
<dbReference type="InterPro" id="IPR041492">
    <property type="entry name" value="HAD_2"/>
</dbReference>
<dbReference type="CDD" id="cd01427">
    <property type="entry name" value="HAD_like"/>
    <property type="match status" value="1"/>
</dbReference>
<accession>A0A7K4MSZ9</accession>
<dbReference type="InterPro" id="IPR050155">
    <property type="entry name" value="HAD-like_hydrolase_sf"/>
</dbReference>
<dbReference type="SFLD" id="SFLDS00003">
    <property type="entry name" value="Haloacid_Dehalogenase"/>
    <property type="match status" value="1"/>
</dbReference>
<evidence type="ECO:0000313" key="3">
    <source>
        <dbReference type="Proteomes" id="UP000575480"/>
    </source>
</evidence>
<evidence type="ECO:0000256" key="1">
    <source>
        <dbReference type="ARBA" id="ARBA00007958"/>
    </source>
</evidence>
<dbReference type="Proteomes" id="UP000575480">
    <property type="component" value="Unassembled WGS sequence"/>
</dbReference>
<dbReference type="PANTHER" id="PTHR43434:SF1">
    <property type="entry name" value="PHOSPHOGLYCOLATE PHOSPHATASE"/>
    <property type="match status" value="1"/>
</dbReference>
<comment type="similarity">
    <text evidence="1">Belongs to the HAD-like hydrolase superfamily.</text>
</comment>
<dbReference type="InterPro" id="IPR036412">
    <property type="entry name" value="HAD-like_sf"/>
</dbReference>
<dbReference type="SFLD" id="SFLDG01129">
    <property type="entry name" value="C1.5:_HAD__Beta-PGM__Phosphata"/>
    <property type="match status" value="1"/>
</dbReference>
<evidence type="ECO:0000313" key="2">
    <source>
        <dbReference type="EMBL" id="NWJ56612.1"/>
    </source>
</evidence>
<dbReference type="Pfam" id="PF13419">
    <property type="entry name" value="HAD_2"/>
    <property type="match status" value="1"/>
</dbReference>
<sequence>MIKGIIFDLDGTLIQLPIDYEKIQKNLKILLNTKDKFSPLIPSIVKKTDNDKEKLRNAFEMICNEELHATQNLLVVDGALELISSLNHMKIPLFLVTMQCSKVIPIILEKMNLELNLFKMIITRDESYDRFEQIKIIIEQNQKNPEEVLVVGDRIHDIKSAEKAGCKSVLVNRKIDGLENEIICIEKIKDLKIEFFFN</sequence>
<proteinExistence type="inferred from homology"/>
<organism evidence="2 3">
    <name type="scientific">Marine Group I thaumarchaeote</name>
    <dbReference type="NCBI Taxonomy" id="2511932"/>
    <lineage>
        <taxon>Archaea</taxon>
        <taxon>Nitrososphaerota</taxon>
        <taxon>Marine Group I</taxon>
    </lineage>
</organism>
<dbReference type="EMBL" id="JACATH010000001">
    <property type="protein sequence ID" value="NWJ56612.1"/>
    <property type="molecule type" value="Genomic_DNA"/>
</dbReference>